<dbReference type="STRING" id="1156395.DBT_0812"/>
<evidence type="ECO:0000259" key="2">
    <source>
        <dbReference type="Pfam" id="PF13439"/>
    </source>
</evidence>
<evidence type="ECO:0000313" key="4">
    <source>
        <dbReference type="Proteomes" id="UP000093080"/>
    </source>
</evidence>
<gene>
    <name evidence="3" type="ORF">DBT_0812</name>
</gene>
<dbReference type="InterPro" id="IPR028098">
    <property type="entry name" value="Glyco_trans_4-like_N"/>
</dbReference>
<feature type="domain" description="Glycosyl transferase family 1" evidence="1">
    <location>
        <begin position="211"/>
        <end position="365"/>
    </location>
</feature>
<name>A0A1B9F7H4_9BACT</name>
<accession>A0A1B9F7H4</accession>
<dbReference type="CDD" id="cd03801">
    <property type="entry name" value="GT4_PimA-like"/>
    <property type="match status" value="1"/>
</dbReference>
<dbReference type="Gene3D" id="3.40.50.2000">
    <property type="entry name" value="Glycogen Phosphorylase B"/>
    <property type="match status" value="2"/>
</dbReference>
<proteinExistence type="predicted"/>
<keyword evidence="3" id="KW-0808">Transferase</keyword>
<dbReference type="Pfam" id="PF13439">
    <property type="entry name" value="Glyco_transf_4"/>
    <property type="match status" value="1"/>
</dbReference>
<reference evidence="3 4" key="1">
    <citation type="submission" date="2016-06" db="EMBL/GenBank/DDBJ databases">
        <title>Respiratory ammonification of nitrate coupled to the oxidation of elemental sulfur in deep-sea autotrophic thermophilic bacteria.</title>
        <authorList>
            <person name="Slobodkina G.B."/>
            <person name="Mardanov A.V."/>
            <person name="Ravin N.V."/>
            <person name="Frolova A.A."/>
            <person name="Viryasiv M.B."/>
            <person name="Chernyh N.A."/>
            <person name="Bonch-Osmolovskaya E.A."/>
            <person name="Slobodkin A.I."/>
        </authorList>
    </citation>
    <scope>NUCLEOTIDE SEQUENCE [LARGE SCALE GENOMIC DNA]</scope>
    <source>
        <strain evidence="3 4">S69</strain>
    </source>
</reference>
<dbReference type="PANTHER" id="PTHR45947">
    <property type="entry name" value="SULFOQUINOVOSYL TRANSFERASE SQD2"/>
    <property type="match status" value="1"/>
</dbReference>
<dbReference type="InterPro" id="IPR001296">
    <property type="entry name" value="Glyco_trans_1"/>
</dbReference>
<dbReference type="Proteomes" id="UP000093080">
    <property type="component" value="Unassembled WGS sequence"/>
</dbReference>
<organism evidence="3 4">
    <name type="scientific">Dissulfuribacter thermophilus</name>
    <dbReference type="NCBI Taxonomy" id="1156395"/>
    <lineage>
        <taxon>Bacteria</taxon>
        <taxon>Pseudomonadati</taxon>
        <taxon>Thermodesulfobacteriota</taxon>
        <taxon>Dissulfuribacteria</taxon>
        <taxon>Dissulfuribacterales</taxon>
        <taxon>Dissulfuribacteraceae</taxon>
        <taxon>Dissulfuribacter</taxon>
    </lineage>
</organism>
<dbReference type="EMBL" id="MAGO01000003">
    <property type="protein sequence ID" value="OCC15887.1"/>
    <property type="molecule type" value="Genomic_DNA"/>
</dbReference>
<protein>
    <submittedName>
        <fullName evidence="3">Glycosyltransferase</fullName>
    </submittedName>
</protein>
<dbReference type="OrthoDB" id="5443168at2"/>
<dbReference type="RefSeq" id="WP_067616611.1">
    <property type="nucleotide sequence ID" value="NZ_MAGO01000003.1"/>
</dbReference>
<sequence>MKVLHITTSFPSHSKDTAGPFILRLVRELEKTRDVSCTVLTPDGILKSAWPEDIKVVRCRYAPKKLQLLAQRPGGVPQALRKNRVMYFLLPTFLVSMWFNILKLSNSHDIIHAHWSISGFLASLTSLFKRRPIITTIHGSDFNLAKGNELYRYIQKKTLLDSSVIVGVSQTISNRLKVHFPQYSEKICFIPNGVSEDFFSVNPTFETLGQSIKFLYVGSLIPVKGVDLLIKAFCRLKNIDNWEITIVGDGPEREKLEMVCLDNKVNDRVTFLGSVEPDRIPRCMAQSHCLVLPSYSEGRPSVVLEAMAAGLPVIATDIEGTNELVLDGVNGWLFKPGDVKGLVDTLKAILNDPKKLMIFGARGRNMMIKWGLTWENTARQYKNIYAKTIINCD</sequence>
<dbReference type="GO" id="GO:0016757">
    <property type="term" value="F:glycosyltransferase activity"/>
    <property type="evidence" value="ECO:0007669"/>
    <property type="project" value="InterPro"/>
</dbReference>
<comment type="caution">
    <text evidence="3">The sequence shown here is derived from an EMBL/GenBank/DDBJ whole genome shotgun (WGS) entry which is preliminary data.</text>
</comment>
<dbReference type="PANTHER" id="PTHR45947:SF3">
    <property type="entry name" value="SULFOQUINOVOSYL TRANSFERASE SQD2"/>
    <property type="match status" value="1"/>
</dbReference>
<keyword evidence="4" id="KW-1185">Reference proteome</keyword>
<dbReference type="InterPro" id="IPR050194">
    <property type="entry name" value="Glycosyltransferase_grp1"/>
</dbReference>
<feature type="domain" description="Glycosyltransferase subfamily 4-like N-terminal" evidence="2">
    <location>
        <begin position="22"/>
        <end position="197"/>
    </location>
</feature>
<evidence type="ECO:0000313" key="3">
    <source>
        <dbReference type="EMBL" id="OCC15887.1"/>
    </source>
</evidence>
<dbReference type="Pfam" id="PF00534">
    <property type="entry name" value="Glycos_transf_1"/>
    <property type="match status" value="1"/>
</dbReference>
<evidence type="ECO:0000259" key="1">
    <source>
        <dbReference type="Pfam" id="PF00534"/>
    </source>
</evidence>
<dbReference type="SUPFAM" id="SSF53756">
    <property type="entry name" value="UDP-Glycosyltransferase/glycogen phosphorylase"/>
    <property type="match status" value="1"/>
</dbReference>
<dbReference type="AlphaFoldDB" id="A0A1B9F7H4"/>